<dbReference type="EMBL" id="VUOA01000006">
    <property type="protein sequence ID" value="KAA2242269.1"/>
    <property type="molecule type" value="Genomic_DNA"/>
</dbReference>
<feature type="chain" id="PRO_5022816083" evidence="1">
    <location>
        <begin position="26"/>
        <end position="166"/>
    </location>
</feature>
<comment type="caution">
    <text evidence="3">The sequence shown here is derived from an EMBL/GenBank/DDBJ whole genome shotgun (WGS) entry which is preliminary data.</text>
</comment>
<sequence>MTFSIRHGLVALTLILATAAVPAQAQTGGSREEALSQEIMAFQVKQIDIDALTQASLDQIVQNLRIADPKVRADLLSLAPVLKEEFQPILDSIVKAMAGFFRDNFTVEELMQLRAFYASPVGMKMTVKGSEFGTRMGGALHLAMQERGPAIVERIKVEMEKRGHRL</sequence>
<organism evidence="3 4">
    <name type="scientific">Salinarimonas soli</name>
    <dbReference type="NCBI Taxonomy" id="1638099"/>
    <lineage>
        <taxon>Bacteria</taxon>
        <taxon>Pseudomonadati</taxon>
        <taxon>Pseudomonadota</taxon>
        <taxon>Alphaproteobacteria</taxon>
        <taxon>Hyphomicrobiales</taxon>
        <taxon>Salinarimonadaceae</taxon>
        <taxon>Salinarimonas</taxon>
    </lineage>
</organism>
<dbReference type="AlphaFoldDB" id="A0A5B2VW44"/>
<evidence type="ECO:0000313" key="3">
    <source>
        <dbReference type="EMBL" id="KAA2242269.1"/>
    </source>
</evidence>
<name>A0A5B2VW44_9HYPH</name>
<evidence type="ECO:0000256" key="1">
    <source>
        <dbReference type="SAM" id="SignalP"/>
    </source>
</evidence>
<evidence type="ECO:0000259" key="2">
    <source>
        <dbReference type="Pfam" id="PF09832"/>
    </source>
</evidence>
<evidence type="ECO:0000313" key="4">
    <source>
        <dbReference type="Proteomes" id="UP000323142"/>
    </source>
</evidence>
<feature type="signal peptide" evidence="1">
    <location>
        <begin position="1"/>
        <end position="25"/>
    </location>
</feature>
<keyword evidence="1" id="KW-0732">Signal</keyword>
<accession>A0A5B2VW44</accession>
<feature type="domain" description="DUF2059" evidence="2">
    <location>
        <begin position="92"/>
        <end position="136"/>
    </location>
</feature>
<dbReference type="Pfam" id="PF09832">
    <property type="entry name" value="DUF2059"/>
    <property type="match status" value="1"/>
</dbReference>
<protein>
    <submittedName>
        <fullName evidence="3">DUF2059 domain-containing protein</fullName>
    </submittedName>
</protein>
<dbReference type="Proteomes" id="UP000323142">
    <property type="component" value="Unassembled WGS sequence"/>
</dbReference>
<dbReference type="RefSeq" id="WP_149815540.1">
    <property type="nucleotide sequence ID" value="NZ_VUOA01000006.1"/>
</dbReference>
<dbReference type="OrthoDB" id="5327699at2"/>
<gene>
    <name evidence="3" type="ORF">F0L46_02990</name>
</gene>
<dbReference type="InterPro" id="IPR018637">
    <property type="entry name" value="DUF2059"/>
</dbReference>
<reference evidence="3 4" key="2">
    <citation type="submission" date="2019-09" db="EMBL/GenBank/DDBJ databases">
        <authorList>
            <person name="Jin C."/>
        </authorList>
    </citation>
    <scope>NUCLEOTIDE SEQUENCE [LARGE SCALE GENOMIC DNA]</scope>
    <source>
        <strain evidence="3 4">BN140002</strain>
    </source>
</reference>
<keyword evidence="4" id="KW-1185">Reference proteome</keyword>
<reference evidence="3 4" key="1">
    <citation type="submission" date="2019-09" db="EMBL/GenBank/DDBJ databases">
        <title>Salinarimonas rosea gen. nov., sp. nov., a new member of the a-2 subgroup of the Proteobacteria.</title>
        <authorList>
            <person name="Liu J."/>
        </authorList>
    </citation>
    <scope>NUCLEOTIDE SEQUENCE [LARGE SCALE GENOMIC DNA]</scope>
    <source>
        <strain evidence="3 4">BN140002</strain>
    </source>
</reference>
<proteinExistence type="predicted"/>